<accession>A0A0E9UZL8</accession>
<reference evidence="1" key="2">
    <citation type="journal article" date="2015" name="Fish Shellfish Immunol.">
        <title>Early steps in the European eel (Anguilla anguilla)-Vibrio vulnificus interaction in the gills: Role of the RtxA13 toxin.</title>
        <authorList>
            <person name="Callol A."/>
            <person name="Pajuelo D."/>
            <person name="Ebbesson L."/>
            <person name="Teles M."/>
            <person name="MacKenzie S."/>
            <person name="Amaro C."/>
        </authorList>
    </citation>
    <scope>NUCLEOTIDE SEQUENCE</scope>
</reference>
<dbReference type="EMBL" id="GBXM01039703">
    <property type="protein sequence ID" value="JAH68874.1"/>
    <property type="molecule type" value="Transcribed_RNA"/>
</dbReference>
<organism evidence="1">
    <name type="scientific">Anguilla anguilla</name>
    <name type="common">European freshwater eel</name>
    <name type="synonym">Muraena anguilla</name>
    <dbReference type="NCBI Taxonomy" id="7936"/>
    <lineage>
        <taxon>Eukaryota</taxon>
        <taxon>Metazoa</taxon>
        <taxon>Chordata</taxon>
        <taxon>Craniata</taxon>
        <taxon>Vertebrata</taxon>
        <taxon>Euteleostomi</taxon>
        <taxon>Actinopterygii</taxon>
        <taxon>Neopterygii</taxon>
        <taxon>Teleostei</taxon>
        <taxon>Anguilliformes</taxon>
        <taxon>Anguillidae</taxon>
        <taxon>Anguilla</taxon>
    </lineage>
</organism>
<reference evidence="1" key="1">
    <citation type="submission" date="2014-11" db="EMBL/GenBank/DDBJ databases">
        <authorList>
            <person name="Amaro Gonzalez C."/>
        </authorList>
    </citation>
    <scope>NUCLEOTIDE SEQUENCE</scope>
</reference>
<proteinExistence type="predicted"/>
<dbReference type="EMBL" id="GBXM01037273">
    <property type="protein sequence ID" value="JAH71304.1"/>
    <property type="molecule type" value="Transcribed_RNA"/>
</dbReference>
<dbReference type="AlphaFoldDB" id="A0A0E9UZL8"/>
<sequence length="65" mass="6843">MGYHEASPSGGSYQTEMGGFGYQGTSVGCYSERGSAVKWLLGRSPRAAGRCCCNSNPGMSGWDQI</sequence>
<protein>
    <submittedName>
        <fullName evidence="1">Uncharacterized protein</fullName>
    </submittedName>
</protein>
<name>A0A0E9UZL8_ANGAN</name>
<evidence type="ECO:0000313" key="1">
    <source>
        <dbReference type="EMBL" id="JAH71304.1"/>
    </source>
</evidence>
<dbReference type="EMBL" id="GBXM01043364">
    <property type="protein sequence ID" value="JAH65213.1"/>
    <property type="molecule type" value="Transcribed_RNA"/>
</dbReference>